<protein>
    <submittedName>
        <fullName evidence="1">Uncharacterized protein</fullName>
    </submittedName>
</protein>
<dbReference type="Proteomes" id="UP001349343">
    <property type="component" value="Segment"/>
</dbReference>
<name>A0ABZ0Z159_9CAUD</name>
<accession>A0ABZ0Z159</accession>
<sequence>MTEAEALIDIYDDSIVYDNIYRRYTDYEKSEYIRRQSNRFNKYDVGKYVVTKHPLFKKIVNILYLVDRSKTKLFWWSPDAKYAMVSNSKKAAKAQAAKYKYGEFKVIKIML</sequence>
<reference evidence="1 2" key="1">
    <citation type="submission" date="2023-11" db="EMBL/GenBank/DDBJ databases">
        <authorList>
            <person name="Cook R."/>
            <person name="Crisci M."/>
            <person name="Pye H."/>
            <person name="Adriaenssens E."/>
            <person name="Santini J."/>
        </authorList>
    </citation>
    <scope>NUCLEOTIDE SEQUENCE [LARGE SCALE GENOMIC DNA]</scope>
    <source>
        <strain evidence="1">Lak_Megaphage_RVC_JS4_GC31</strain>
    </source>
</reference>
<dbReference type="EMBL" id="OR769222">
    <property type="protein sequence ID" value="WQJ52771.1"/>
    <property type="molecule type" value="Genomic_DNA"/>
</dbReference>
<evidence type="ECO:0000313" key="2">
    <source>
        <dbReference type="Proteomes" id="UP001349343"/>
    </source>
</evidence>
<organism evidence="1 2">
    <name type="scientific">phage Lak_Megaphage_RVC_JS4_GC31</name>
    <dbReference type="NCBI Taxonomy" id="3109228"/>
    <lineage>
        <taxon>Viruses</taxon>
        <taxon>Duplodnaviria</taxon>
        <taxon>Heunggongvirae</taxon>
        <taxon>Uroviricota</taxon>
        <taxon>Caudoviricetes</taxon>
        <taxon>Caudoviricetes code 15 clade</taxon>
    </lineage>
</organism>
<proteinExistence type="predicted"/>
<keyword evidence="2" id="KW-1185">Reference proteome</keyword>
<evidence type="ECO:0000313" key="1">
    <source>
        <dbReference type="EMBL" id="WQJ52771.1"/>
    </source>
</evidence>